<keyword evidence="2" id="KW-0808">Transferase</keyword>
<organism evidence="9 10">
    <name type="scientific">Brassica napus</name>
    <name type="common">Rape</name>
    <dbReference type="NCBI Taxonomy" id="3708"/>
    <lineage>
        <taxon>Eukaryota</taxon>
        <taxon>Viridiplantae</taxon>
        <taxon>Streptophyta</taxon>
        <taxon>Embryophyta</taxon>
        <taxon>Tracheophyta</taxon>
        <taxon>Spermatophyta</taxon>
        <taxon>Magnoliopsida</taxon>
        <taxon>eudicotyledons</taxon>
        <taxon>Gunneridae</taxon>
        <taxon>Pentapetalae</taxon>
        <taxon>rosids</taxon>
        <taxon>malvids</taxon>
        <taxon>Brassicales</taxon>
        <taxon>Brassicaceae</taxon>
        <taxon>Brassiceae</taxon>
        <taxon>Brassica</taxon>
    </lineage>
</organism>
<proteinExistence type="predicted"/>
<evidence type="ECO:0000313" key="10">
    <source>
        <dbReference type="Proteomes" id="UP000824890"/>
    </source>
</evidence>
<dbReference type="InterPro" id="IPR045874">
    <property type="entry name" value="LRK10/LRL21-25-like"/>
</dbReference>
<evidence type="ECO:0000256" key="4">
    <source>
        <dbReference type="ARBA" id="ARBA00022729"/>
    </source>
</evidence>
<keyword evidence="2" id="KW-0723">Serine/threonine-protein kinase</keyword>
<keyword evidence="10" id="KW-1185">Reference proteome</keyword>
<evidence type="ECO:0000256" key="2">
    <source>
        <dbReference type="ARBA" id="ARBA00022527"/>
    </source>
</evidence>
<dbReference type="Proteomes" id="UP000824890">
    <property type="component" value="Unassembled WGS sequence"/>
</dbReference>
<accession>A0ABQ8CNF1</accession>
<keyword evidence="4" id="KW-0732">Signal</keyword>
<evidence type="ECO:0000256" key="3">
    <source>
        <dbReference type="ARBA" id="ARBA00022692"/>
    </source>
</evidence>
<evidence type="ECO:0000256" key="8">
    <source>
        <dbReference type="SAM" id="Phobius"/>
    </source>
</evidence>
<dbReference type="InterPro" id="IPR037176">
    <property type="entry name" value="Osmotin/thaumatin-like_sf"/>
</dbReference>
<keyword evidence="7" id="KW-0325">Glycoprotein</keyword>
<sequence>MEGFVWVEARTALKPSSSTNFTIENKCDYPVWPVINGTSTEFSISTTCFVLKKGEARLISVCPSTTPNKTRITNGSAVAPTTSGLPPQSQPFIFPGKQKSSWKSKLIPGISAALILLIIIVMADLEREEIMRIFGDRITEEEEKIARKMVLVGLWCIQTNPSHRPAMIKVIEMLEGTLEALQVPPKPLLCLPARTVPEIVEDSNETSSFSWPSQFERGTFIGEDTLRISEEDIVQCSSS</sequence>
<gene>
    <name evidence="9" type="ORF">HID58_026233</name>
</gene>
<keyword evidence="3 8" id="KW-0812">Transmembrane</keyword>
<dbReference type="Gene3D" id="1.10.510.10">
    <property type="entry name" value="Transferase(Phosphotransferase) domain 1"/>
    <property type="match status" value="1"/>
</dbReference>
<dbReference type="PANTHER" id="PTHR27009">
    <property type="entry name" value="RUST RESISTANCE KINASE LR10-RELATED"/>
    <property type="match status" value="1"/>
</dbReference>
<comment type="subcellular location">
    <subcellularLocation>
        <location evidence="1">Membrane</location>
        <topology evidence="1">Single-pass type I membrane protein</topology>
    </subcellularLocation>
</comment>
<evidence type="ECO:0000256" key="1">
    <source>
        <dbReference type="ARBA" id="ARBA00004479"/>
    </source>
</evidence>
<evidence type="ECO:0000256" key="6">
    <source>
        <dbReference type="ARBA" id="ARBA00023136"/>
    </source>
</evidence>
<feature type="transmembrane region" description="Helical" evidence="8">
    <location>
        <begin position="106"/>
        <end position="125"/>
    </location>
</feature>
<evidence type="ECO:0000313" key="9">
    <source>
        <dbReference type="EMBL" id="KAH0918573.1"/>
    </source>
</evidence>
<evidence type="ECO:0000256" key="7">
    <source>
        <dbReference type="ARBA" id="ARBA00023180"/>
    </source>
</evidence>
<protein>
    <submittedName>
        <fullName evidence="9">Uncharacterized protein</fullName>
    </submittedName>
</protein>
<keyword evidence="2" id="KW-0418">Kinase</keyword>
<dbReference type="SUPFAM" id="SSF49870">
    <property type="entry name" value="Osmotin, thaumatin-like protein"/>
    <property type="match status" value="1"/>
</dbReference>
<keyword evidence="6 8" id="KW-0472">Membrane</keyword>
<keyword evidence="5 8" id="KW-1133">Transmembrane helix</keyword>
<comment type="caution">
    <text evidence="9">The sequence shown here is derived from an EMBL/GenBank/DDBJ whole genome shotgun (WGS) entry which is preliminary data.</text>
</comment>
<dbReference type="EMBL" id="JAGKQM010000007">
    <property type="protein sequence ID" value="KAH0918573.1"/>
    <property type="molecule type" value="Genomic_DNA"/>
</dbReference>
<name>A0ABQ8CNF1_BRANA</name>
<evidence type="ECO:0000256" key="5">
    <source>
        <dbReference type="ARBA" id="ARBA00022989"/>
    </source>
</evidence>
<reference evidence="9 10" key="1">
    <citation type="submission" date="2021-05" db="EMBL/GenBank/DDBJ databases">
        <title>Genome Assembly of Synthetic Allotetraploid Brassica napus Reveals Homoeologous Exchanges between Subgenomes.</title>
        <authorList>
            <person name="Davis J.T."/>
        </authorList>
    </citation>
    <scope>NUCLEOTIDE SEQUENCE [LARGE SCALE GENOMIC DNA]</scope>
    <source>
        <strain evidence="10">cv. Da-Ae</strain>
        <tissue evidence="9">Seedling</tissue>
    </source>
</reference>